<organism evidence="2 3">
    <name type="scientific">Nocardioides vastitatis</name>
    <dbReference type="NCBI Taxonomy" id="2568655"/>
    <lineage>
        <taxon>Bacteria</taxon>
        <taxon>Bacillati</taxon>
        <taxon>Actinomycetota</taxon>
        <taxon>Actinomycetes</taxon>
        <taxon>Propionibacteriales</taxon>
        <taxon>Nocardioidaceae</taxon>
        <taxon>Nocardioides</taxon>
    </lineage>
</organism>
<feature type="transmembrane region" description="Helical" evidence="1">
    <location>
        <begin position="228"/>
        <end position="246"/>
    </location>
</feature>
<gene>
    <name evidence="2" type="ORF">ACFPQB_16585</name>
</gene>
<dbReference type="GO" id="GO:0008233">
    <property type="term" value="F:peptidase activity"/>
    <property type="evidence" value="ECO:0007669"/>
    <property type="project" value="UniProtKB-KW"/>
</dbReference>
<name>A0ABW0ZM58_9ACTN</name>
<accession>A0ABW0ZM58</accession>
<feature type="transmembrane region" description="Helical" evidence="1">
    <location>
        <begin position="89"/>
        <end position="110"/>
    </location>
</feature>
<feature type="transmembrane region" description="Helical" evidence="1">
    <location>
        <begin position="192"/>
        <end position="216"/>
    </location>
</feature>
<keyword evidence="1" id="KW-1133">Transmembrane helix</keyword>
<keyword evidence="1" id="KW-0812">Transmembrane</keyword>
<sequence>MTQLATAPTPGAPGLLNPGVRRAARRTLPWRWLLVLVAGAGLFAAVSATLVATHDLLFIPSLLLLGAAVVPATFTTLVTESMASHTLTLARVLTAAVLGGVVGAVLAGLLEFGTRQVLGSLPYLMVGLIEEAAKLAVPVALFAWGRSRGRAMDGLVLGVAAGSGFAALETMGYGFVALLASHGQLEAVDGLLITRALASLGAHAAWTGLAAAAWFGIGSARRRWLGRARFALSFATVVILHTLWDATVAGGFYRWIAAISFLLLVGTATHLYRRTPREDVQMVLRP</sequence>
<keyword evidence="3" id="KW-1185">Reference proteome</keyword>
<dbReference type="Proteomes" id="UP001596072">
    <property type="component" value="Unassembled WGS sequence"/>
</dbReference>
<keyword evidence="2" id="KW-0645">Protease</keyword>
<comment type="caution">
    <text evidence="2">The sequence shown here is derived from an EMBL/GenBank/DDBJ whole genome shotgun (WGS) entry which is preliminary data.</text>
</comment>
<dbReference type="RefSeq" id="WP_136433858.1">
    <property type="nucleotide sequence ID" value="NZ_JBHSNS010000009.1"/>
</dbReference>
<dbReference type="PANTHER" id="PTHR36844">
    <property type="entry name" value="PROTEASE PRSW"/>
    <property type="match status" value="1"/>
</dbReference>
<evidence type="ECO:0000256" key="1">
    <source>
        <dbReference type="SAM" id="Phobius"/>
    </source>
</evidence>
<dbReference type="EC" id="3.4.-.-" evidence="2"/>
<feature type="transmembrane region" description="Helical" evidence="1">
    <location>
        <begin position="122"/>
        <end position="143"/>
    </location>
</feature>
<feature type="transmembrane region" description="Helical" evidence="1">
    <location>
        <begin position="155"/>
        <end position="180"/>
    </location>
</feature>
<feature type="transmembrane region" description="Helical" evidence="1">
    <location>
        <begin position="252"/>
        <end position="272"/>
    </location>
</feature>
<feature type="transmembrane region" description="Helical" evidence="1">
    <location>
        <begin position="30"/>
        <end position="51"/>
    </location>
</feature>
<dbReference type="EMBL" id="JBHSNS010000009">
    <property type="protein sequence ID" value="MFC5730539.1"/>
    <property type="molecule type" value="Genomic_DNA"/>
</dbReference>
<reference evidence="3" key="1">
    <citation type="journal article" date="2019" name="Int. J. Syst. Evol. Microbiol.">
        <title>The Global Catalogue of Microorganisms (GCM) 10K type strain sequencing project: providing services to taxonomists for standard genome sequencing and annotation.</title>
        <authorList>
            <consortium name="The Broad Institute Genomics Platform"/>
            <consortium name="The Broad Institute Genome Sequencing Center for Infectious Disease"/>
            <person name="Wu L."/>
            <person name="Ma J."/>
        </authorList>
    </citation>
    <scope>NUCLEOTIDE SEQUENCE [LARGE SCALE GENOMIC DNA]</scope>
    <source>
        <strain evidence="3">YIM 94188</strain>
    </source>
</reference>
<keyword evidence="1" id="KW-0472">Membrane</keyword>
<proteinExistence type="predicted"/>
<keyword evidence="2" id="KW-0378">Hydrolase</keyword>
<evidence type="ECO:0000313" key="3">
    <source>
        <dbReference type="Proteomes" id="UP001596072"/>
    </source>
</evidence>
<dbReference type="InterPro" id="IPR026898">
    <property type="entry name" value="PrsW"/>
</dbReference>
<dbReference type="GO" id="GO:0006508">
    <property type="term" value="P:proteolysis"/>
    <property type="evidence" value="ECO:0007669"/>
    <property type="project" value="UniProtKB-KW"/>
</dbReference>
<evidence type="ECO:0000313" key="2">
    <source>
        <dbReference type="EMBL" id="MFC5730539.1"/>
    </source>
</evidence>
<dbReference type="PANTHER" id="PTHR36844:SF1">
    <property type="entry name" value="PROTEASE PRSW"/>
    <property type="match status" value="1"/>
</dbReference>
<feature type="transmembrane region" description="Helical" evidence="1">
    <location>
        <begin position="57"/>
        <end position="77"/>
    </location>
</feature>
<protein>
    <submittedName>
        <fullName evidence="2">PrsW family glutamic-type intramembrane protease</fullName>
        <ecNumber evidence="2">3.4.-.-</ecNumber>
    </submittedName>
</protein>
<dbReference type="Pfam" id="PF13367">
    <property type="entry name" value="PrsW-protease"/>
    <property type="match status" value="1"/>
</dbReference>